<reference evidence="2" key="1">
    <citation type="journal article" date="2020" name="Cell">
        <title>Large-Scale Comparative Analyses of Tick Genomes Elucidate Their Genetic Diversity and Vector Capacities.</title>
        <authorList>
            <consortium name="Tick Genome and Microbiome Consortium (TIGMIC)"/>
            <person name="Jia N."/>
            <person name="Wang J."/>
            <person name="Shi W."/>
            <person name="Du L."/>
            <person name="Sun Y."/>
            <person name="Zhan W."/>
            <person name="Jiang J.F."/>
            <person name="Wang Q."/>
            <person name="Zhang B."/>
            <person name="Ji P."/>
            <person name="Bell-Sakyi L."/>
            <person name="Cui X.M."/>
            <person name="Yuan T.T."/>
            <person name="Jiang B.G."/>
            <person name="Yang W.F."/>
            <person name="Lam T.T."/>
            <person name="Chang Q.C."/>
            <person name="Ding S.J."/>
            <person name="Wang X.J."/>
            <person name="Zhu J.G."/>
            <person name="Ruan X.D."/>
            <person name="Zhao L."/>
            <person name="Wei J.T."/>
            <person name="Ye R.Z."/>
            <person name="Que T.C."/>
            <person name="Du C.H."/>
            <person name="Zhou Y.H."/>
            <person name="Cheng J.X."/>
            <person name="Dai P.F."/>
            <person name="Guo W.B."/>
            <person name="Han X.H."/>
            <person name="Huang E.J."/>
            <person name="Li L.F."/>
            <person name="Wei W."/>
            <person name="Gao Y.C."/>
            <person name="Liu J.Z."/>
            <person name="Shao H.Z."/>
            <person name="Wang X."/>
            <person name="Wang C.C."/>
            <person name="Yang T.C."/>
            <person name="Huo Q.B."/>
            <person name="Li W."/>
            <person name="Chen H.Y."/>
            <person name="Chen S.E."/>
            <person name="Zhou L.G."/>
            <person name="Ni X.B."/>
            <person name="Tian J.H."/>
            <person name="Sheng Y."/>
            <person name="Liu T."/>
            <person name="Pan Y.S."/>
            <person name="Xia L.Y."/>
            <person name="Li J."/>
            <person name="Zhao F."/>
            <person name="Cao W.C."/>
        </authorList>
    </citation>
    <scope>NUCLEOTIDE SEQUENCE</scope>
    <source>
        <strain evidence="2">Rmic-2018</strain>
    </source>
</reference>
<evidence type="ECO:0000256" key="1">
    <source>
        <dbReference type="SAM" id="SignalP"/>
    </source>
</evidence>
<reference evidence="2" key="2">
    <citation type="submission" date="2021-09" db="EMBL/GenBank/DDBJ databases">
        <authorList>
            <person name="Jia N."/>
            <person name="Wang J."/>
            <person name="Shi W."/>
            <person name="Du L."/>
            <person name="Sun Y."/>
            <person name="Zhan W."/>
            <person name="Jiang J."/>
            <person name="Wang Q."/>
            <person name="Zhang B."/>
            <person name="Ji P."/>
            <person name="Sakyi L.B."/>
            <person name="Cui X."/>
            <person name="Yuan T."/>
            <person name="Jiang B."/>
            <person name="Yang W."/>
            <person name="Lam T.T.-Y."/>
            <person name="Chang Q."/>
            <person name="Ding S."/>
            <person name="Wang X."/>
            <person name="Zhu J."/>
            <person name="Ruan X."/>
            <person name="Zhao L."/>
            <person name="Wei J."/>
            <person name="Que T."/>
            <person name="Du C."/>
            <person name="Cheng J."/>
            <person name="Dai P."/>
            <person name="Han X."/>
            <person name="Huang E."/>
            <person name="Gao Y."/>
            <person name="Liu J."/>
            <person name="Shao H."/>
            <person name="Ye R."/>
            <person name="Li L."/>
            <person name="Wei W."/>
            <person name="Wang X."/>
            <person name="Wang C."/>
            <person name="Huo Q."/>
            <person name="Li W."/>
            <person name="Guo W."/>
            <person name="Chen H."/>
            <person name="Chen S."/>
            <person name="Zhou L."/>
            <person name="Zhou L."/>
            <person name="Ni X."/>
            <person name="Tian J."/>
            <person name="Zhou Y."/>
            <person name="Sheng Y."/>
            <person name="Liu T."/>
            <person name="Pan Y."/>
            <person name="Xia L."/>
            <person name="Li J."/>
            <person name="Zhao F."/>
            <person name="Cao W."/>
        </authorList>
    </citation>
    <scope>NUCLEOTIDE SEQUENCE</scope>
    <source>
        <strain evidence="2">Rmic-2018</strain>
        <tissue evidence="2">Larvae</tissue>
    </source>
</reference>
<proteinExistence type="predicted"/>
<dbReference type="GO" id="GO:0003676">
    <property type="term" value="F:nucleic acid binding"/>
    <property type="evidence" value="ECO:0007669"/>
    <property type="project" value="InterPro"/>
</dbReference>
<feature type="chain" id="PRO_5039919508" description="Transposable element" evidence="1">
    <location>
        <begin position="24"/>
        <end position="95"/>
    </location>
</feature>
<dbReference type="AlphaFoldDB" id="A0A9J6CTQ1"/>
<feature type="signal peptide" evidence="1">
    <location>
        <begin position="1"/>
        <end position="23"/>
    </location>
</feature>
<evidence type="ECO:0000313" key="2">
    <source>
        <dbReference type="EMBL" id="KAH7932101.1"/>
    </source>
</evidence>
<accession>A0A9J6CTQ1</accession>
<dbReference type="EMBL" id="JABSTU010006836">
    <property type="protein sequence ID" value="KAH7932101.1"/>
    <property type="molecule type" value="Genomic_DNA"/>
</dbReference>
<gene>
    <name evidence="2" type="ORF">HPB51_029518</name>
</gene>
<evidence type="ECO:0008006" key="4">
    <source>
        <dbReference type="Google" id="ProtNLM"/>
    </source>
</evidence>
<name>A0A9J6CTQ1_RHIMP</name>
<dbReference type="InterPro" id="IPR036397">
    <property type="entry name" value="RNaseH_sf"/>
</dbReference>
<dbReference type="Proteomes" id="UP000821866">
    <property type="component" value="Unassembled WGS sequence"/>
</dbReference>
<organism evidence="2 3">
    <name type="scientific">Rhipicephalus microplus</name>
    <name type="common">Cattle tick</name>
    <name type="synonym">Boophilus microplus</name>
    <dbReference type="NCBI Taxonomy" id="6941"/>
    <lineage>
        <taxon>Eukaryota</taxon>
        <taxon>Metazoa</taxon>
        <taxon>Ecdysozoa</taxon>
        <taxon>Arthropoda</taxon>
        <taxon>Chelicerata</taxon>
        <taxon>Arachnida</taxon>
        <taxon>Acari</taxon>
        <taxon>Parasitiformes</taxon>
        <taxon>Ixodida</taxon>
        <taxon>Ixodoidea</taxon>
        <taxon>Ixodidae</taxon>
        <taxon>Rhipicephalinae</taxon>
        <taxon>Rhipicephalus</taxon>
        <taxon>Boophilus</taxon>
    </lineage>
</organism>
<keyword evidence="1" id="KW-0732">Signal</keyword>
<dbReference type="Gene3D" id="3.30.420.10">
    <property type="entry name" value="Ribonuclease H-like superfamily/Ribonuclease H"/>
    <property type="match status" value="1"/>
</dbReference>
<evidence type="ECO:0000313" key="3">
    <source>
        <dbReference type="Proteomes" id="UP000821866"/>
    </source>
</evidence>
<sequence length="95" mass="10564">MAKSTKRLLKQLGVMLLQWPSQGADMNICENECGAMKKALSRQPIQRSSQDALWAAINEEWECLHASNLVTRLFDSLRRRMGAVLAAGGAITTEF</sequence>
<protein>
    <recommendedName>
        <fullName evidence="4">Transposable element</fullName>
    </recommendedName>
</protein>
<keyword evidence="3" id="KW-1185">Reference proteome</keyword>
<comment type="caution">
    <text evidence="2">The sequence shown here is derived from an EMBL/GenBank/DDBJ whole genome shotgun (WGS) entry which is preliminary data.</text>
</comment>